<dbReference type="InterPro" id="IPR017523">
    <property type="entry name" value="Rv3268"/>
</dbReference>
<reference evidence="2 3" key="1">
    <citation type="journal article" date="2017" name="Infect. Genet. Evol.">
        <title>The new phylogeny of the genus Mycobacterium: The old and the news.</title>
        <authorList>
            <person name="Tortoli E."/>
            <person name="Fedrizzi T."/>
            <person name="Meehan C.J."/>
            <person name="Trovato A."/>
            <person name="Grottola A."/>
            <person name="Giacobazzi E."/>
            <person name="Serpini G.F."/>
            <person name="Tagliazucchi S."/>
            <person name="Fabio A."/>
            <person name="Bettua C."/>
            <person name="Bertorelli R."/>
            <person name="Frascaro F."/>
            <person name="De Sanctis V."/>
            <person name="Pecorari M."/>
            <person name="Jousson O."/>
            <person name="Segata N."/>
            <person name="Cirillo D.M."/>
        </authorList>
    </citation>
    <scope>NUCLEOTIDE SEQUENCE [LARGE SCALE GENOMIC DNA]</scope>
    <source>
        <strain evidence="2 3">CIP1034565</strain>
    </source>
</reference>
<dbReference type="AlphaFoldDB" id="A0A2G5PB66"/>
<proteinExistence type="predicted"/>
<organism evidence="2 3">
    <name type="scientific">Mycolicibacterium brumae</name>
    <dbReference type="NCBI Taxonomy" id="85968"/>
    <lineage>
        <taxon>Bacteria</taxon>
        <taxon>Bacillati</taxon>
        <taxon>Actinomycetota</taxon>
        <taxon>Actinomycetes</taxon>
        <taxon>Mycobacteriales</taxon>
        <taxon>Mycobacteriaceae</taxon>
        <taxon>Mycolicibacterium</taxon>
    </lineage>
</organism>
<keyword evidence="3" id="KW-1185">Reference proteome</keyword>
<dbReference type="NCBIfam" id="TIGR03089">
    <property type="entry name" value="TIGR03089 family protein"/>
    <property type="match status" value="1"/>
</dbReference>
<accession>A0A2G5PB66</accession>
<protein>
    <submittedName>
        <fullName evidence="2">TIGR03089 family protein</fullName>
    </submittedName>
</protein>
<evidence type="ECO:0000313" key="3">
    <source>
        <dbReference type="Proteomes" id="UP000230551"/>
    </source>
</evidence>
<dbReference type="InterPro" id="IPR042099">
    <property type="entry name" value="ANL_N_sf"/>
</dbReference>
<feature type="domain" description="AMP-dependent synthetase/ligase" evidence="1">
    <location>
        <begin position="19"/>
        <end position="78"/>
    </location>
</feature>
<comment type="caution">
    <text evidence="2">The sequence shown here is derived from an EMBL/GenBank/DDBJ whole genome shotgun (WGS) entry which is preliminary data.</text>
</comment>
<evidence type="ECO:0000259" key="1">
    <source>
        <dbReference type="Pfam" id="PF00501"/>
    </source>
</evidence>
<dbReference type="OrthoDB" id="3396763at2"/>
<dbReference type="SUPFAM" id="SSF56801">
    <property type="entry name" value="Acetyl-CoA synthetase-like"/>
    <property type="match status" value="1"/>
</dbReference>
<dbReference type="InterPro" id="IPR000873">
    <property type="entry name" value="AMP-dep_synth/lig_dom"/>
</dbReference>
<dbReference type="Gene3D" id="3.40.50.12780">
    <property type="entry name" value="N-terminal domain of ligase-like"/>
    <property type="match status" value="1"/>
</dbReference>
<dbReference type="Proteomes" id="UP000230551">
    <property type="component" value="Unassembled WGS sequence"/>
</dbReference>
<sequence>MLAADPVGPRITYYDDASGERIELSAVTLANWAAKTANLLRDELGATPGDRVAVLLPAHWQTAAVLLGVWWIGCETVLAGDAELAVCTRDRLDEADGYVGGGEIAVASLDPFGRAVDDLPVGLTDFATAVRAHGDQIVPERSPGPALDGAAADEVYAAAQNAAATLGLTRGQRVLSTRSWDTGEQLVNHLLSVFAVGGSLVQVANADPEKLPRRIETERVSRVL</sequence>
<name>A0A2G5PB66_9MYCO</name>
<dbReference type="Pfam" id="PF00501">
    <property type="entry name" value="AMP-binding"/>
    <property type="match status" value="1"/>
</dbReference>
<dbReference type="EMBL" id="PDCN02000009">
    <property type="protein sequence ID" value="PIB75611.1"/>
    <property type="molecule type" value="Genomic_DNA"/>
</dbReference>
<gene>
    <name evidence="2" type="ORF">CQY22_008870</name>
</gene>
<evidence type="ECO:0000313" key="2">
    <source>
        <dbReference type="EMBL" id="PIB75611.1"/>
    </source>
</evidence>
<dbReference type="RefSeq" id="WP_090587631.1">
    <property type="nucleotide sequence ID" value="NZ_CP104302.1"/>
</dbReference>
<dbReference type="STRING" id="85968.GCA_900073015_01192"/>